<feature type="domain" description="HYDIN/VesB/CFA65-like Ig-like" evidence="8">
    <location>
        <begin position="533"/>
        <end position="616"/>
    </location>
</feature>
<protein>
    <recommendedName>
        <fullName evidence="11">Choice-of-anchor D domain-containing protein</fullName>
    </recommendedName>
</protein>
<feature type="domain" description="Abnormal spindle-like microcephaly-associated protein ASH" evidence="7">
    <location>
        <begin position="1262"/>
        <end position="1356"/>
    </location>
</feature>
<feature type="domain" description="Abnormal spindle-like microcephaly-associated protein ASH" evidence="7">
    <location>
        <begin position="732"/>
        <end position="821"/>
    </location>
</feature>
<dbReference type="NCBIfam" id="NF012200">
    <property type="entry name" value="choice_anch_D"/>
    <property type="match status" value="12"/>
</dbReference>
<name>A0A2T5MAZ4_9GAMM</name>
<evidence type="ECO:0000256" key="5">
    <source>
        <dbReference type="ARBA" id="ARBA00023273"/>
    </source>
</evidence>
<feature type="domain" description="Abnormal spindle-like microcephaly-associated protein ASH" evidence="7">
    <location>
        <begin position="413"/>
        <end position="498"/>
    </location>
</feature>
<evidence type="ECO:0000256" key="2">
    <source>
        <dbReference type="ARBA" id="ARBA00004496"/>
    </source>
</evidence>
<feature type="domain" description="HYDIN/VesB/CFA65-like Ig-like" evidence="8">
    <location>
        <begin position="1060"/>
        <end position="1146"/>
    </location>
</feature>
<keyword evidence="4" id="KW-0969">Cilium</keyword>
<evidence type="ECO:0000259" key="8">
    <source>
        <dbReference type="Pfam" id="PF22544"/>
    </source>
</evidence>
<dbReference type="PANTHER" id="PTHR23053:SF0">
    <property type="entry name" value="HYDROCEPHALUS-INDUCING PROTEIN HOMOLOG"/>
    <property type="match status" value="1"/>
</dbReference>
<dbReference type="InterPro" id="IPR014756">
    <property type="entry name" value="Ig_E-set"/>
</dbReference>
<gene>
    <name evidence="9" type="ORF">CJD38_18170</name>
</gene>
<dbReference type="Pfam" id="PF22544">
    <property type="entry name" value="HYDIN_VesB_CFA65-like_Ig"/>
    <property type="match status" value="3"/>
</dbReference>
<keyword evidence="5" id="KW-0966">Cell projection</keyword>
<feature type="domain" description="Abnormal spindle-like microcephaly-associated protein ASH" evidence="7">
    <location>
        <begin position="839"/>
        <end position="928"/>
    </location>
</feature>
<evidence type="ECO:0000259" key="6">
    <source>
        <dbReference type="Pfam" id="PF01833"/>
    </source>
</evidence>
<dbReference type="Pfam" id="PF01833">
    <property type="entry name" value="TIG"/>
    <property type="match status" value="1"/>
</dbReference>
<feature type="domain" description="IPT/TIG" evidence="6">
    <location>
        <begin position="105"/>
        <end position="179"/>
    </location>
</feature>
<dbReference type="InterPro" id="IPR013783">
    <property type="entry name" value="Ig-like_fold"/>
</dbReference>
<evidence type="ECO:0000256" key="4">
    <source>
        <dbReference type="ARBA" id="ARBA00023069"/>
    </source>
</evidence>
<feature type="domain" description="HYDIN/VesB/CFA65-like Ig-like" evidence="8">
    <location>
        <begin position="212"/>
        <end position="286"/>
    </location>
</feature>
<reference evidence="9 10" key="1">
    <citation type="submission" date="2018-04" db="EMBL/GenBank/DDBJ databases">
        <title>Novel species isolated from glacier.</title>
        <authorList>
            <person name="Liu Q."/>
            <person name="Xin Y.-H."/>
        </authorList>
    </citation>
    <scope>NUCLEOTIDE SEQUENCE [LARGE SCALE GENOMIC DNA]</scope>
    <source>
        <strain evidence="9 10">GT1R17</strain>
    </source>
</reference>
<comment type="subcellular location">
    <subcellularLocation>
        <location evidence="1">Cell projection</location>
        <location evidence="1">Cilium</location>
    </subcellularLocation>
    <subcellularLocation>
        <location evidence="2">Cytoplasm</location>
    </subcellularLocation>
</comment>
<evidence type="ECO:0000313" key="10">
    <source>
        <dbReference type="Proteomes" id="UP000244248"/>
    </source>
</evidence>
<dbReference type="InterPro" id="IPR033305">
    <property type="entry name" value="Hydin-like"/>
</dbReference>
<keyword evidence="10" id="KW-1185">Reference proteome</keyword>
<comment type="caution">
    <text evidence="9">The sequence shown here is derived from an EMBL/GenBank/DDBJ whole genome shotgun (WGS) entry which is preliminary data.</text>
</comment>
<dbReference type="InterPro" id="IPR053879">
    <property type="entry name" value="HYDIN_VesB_CFA65-like_Ig"/>
</dbReference>
<keyword evidence="3" id="KW-0963">Cytoplasm</keyword>
<proteinExistence type="predicted"/>
<evidence type="ECO:0008006" key="11">
    <source>
        <dbReference type="Google" id="ProtNLM"/>
    </source>
</evidence>
<dbReference type="InterPro" id="IPR031549">
    <property type="entry name" value="ASH"/>
</dbReference>
<dbReference type="Proteomes" id="UP000244248">
    <property type="component" value="Unassembled WGS sequence"/>
</dbReference>
<dbReference type="Pfam" id="PF15780">
    <property type="entry name" value="ASH"/>
    <property type="match status" value="4"/>
</dbReference>
<dbReference type="PANTHER" id="PTHR23053">
    <property type="entry name" value="DLEC1 DELETED IN LUNG AND ESOPHAGEAL CANCER 1"/>
    <property type="match status" value="1"/>
</dbReference>
<dbReference type="InterPro" id="IPR002909">
    <property type="entry name" value="IPT_dom"/>
</dbReference>
<organism evidence="9 10">
    <name type="scientific">Stenotrophobium rhamnosiphilum</name>
    <dbReference type="NCBI Taxonomy" id="2029166"/>
    <lineage>
        <taxon>Bacteria</taxon>
        <taxon>Pseudomonadati</taxon>
        <taxon>Pseudomonadota</taxon>
        <taxon>Gammaproteobacteria</taxon>
        <taxon>Nevskiales</taxon>
        <taxon>Nevskiaceae</taxon>
        <taxon>Stenotrophobium</taxon>
    </lineage>
</organism>
<evidence type="ECO:0000256" key="3">
    <source>
        <dbReference type="ARBA" id="ARBA00022490"/>
    </source>
</evidence>
<sequence length="1477" mass="144029">MERHQKALNFFVRALKKSAQSLRRRSSSKYSSLQQEASWIKTLTALTLLVAMPSISLADTDQYYYNGSNQLVQIVNDTSSRVVTYSYDANGSVVAVNSVAVSALTISGFTPAAGAVGSQVTIYGTGFDPVPANNIVAINGTSTLVSSASATQLVTSVPTGASTGKITVSNPTGSAVSAANFVVSGSGGGTGGPIATVAPGSLAFLSQGVGSTSASKAITLTNTGAADLHFSSPVLFGAHANDFSVSSSSCSSALIANASCTINVTFTPAATGNRSAAVIVLSDSTNGAQSVPLSGMGAIATATAAPSALTYADQLINTTSIAQNVTVTNSGGSPLIVSGLTLAGTNSGDFAVSNNGCSAAVAAGASCVISVTFRPTATGARSGSLQVASNSSNGVQQVSLAGTGTAPAASMSPSSLAFGNQLIGTTSTARSLTVTNSGTAPLTVSAPTVGGVNPADYAISGNSCTGAVAIGQSCIINVTFAPSVTGSSTAMLQVSTDAATGTQWISLSGTGIAPLISVAPTSNAYGNVLINTTSAAKIFTVTNSGSAPLTVGMLSFSGANASDFTISSVGCAGTLSVGANCTISVTFHPAATGARVASLQIQSDANNGAQQISLTGTGIAPAASATPTSLAFGNQLLSTISTAKVVTVTSTGSSALTVATVSLSGTNASDYTISSNGCTAAVAVGANCTITVTFNPAAVGSRIANLQIASDANNGAQQVSLTGSGVTPVASATPTSLAYGNQLLGTTSTAKVVTVTNTGSSVLTVGTVSLSGTNAADFTITSNACTTAVAVGANCTINVTFRPAAVGALTASLQIPSDSNNGTQQVSLSGIGIAPVASATPTSLTFGDQLLGATSTAKAVMVTNTGSSPLTVGTLSFSGASAADFVISSNACTTAVAVGANCTINVTFNPTAVGSRVASLQIPSDANNGTQTVSLTGTGTAPIASMTPSSLTFGNQLLSTTSTARSLTVTNSGTAPLTVGSVGIGGINPGDYTIFANTCTGAVAVSQSCTISVTFAPTVTSSRSATLQVSTDAATGTQWIALSGTGIAPLISVAPTSNAFGGVLINTTSATKIFTVTNTGTAPLTVGMLSLSGANASDFTIANADCTGALSVGSNCTISVTFHPVVTGARIANLQIQSDANNGAQLIALTGMGIAPAASATPTSLAFGNQLLATTSVAKIVTVTNTGSAPLAVGAPTLSGANAGDFTFVGNTCSGAVAAAQTCSISITFTPGVTGSRSATLTIPSDATNGAQTVSLSGTGTLPAASVAPSSISFGNQLVGSPSSSQSVTVTNTGTAPLHVGTLSFSGTNAGNYAVANNGCSSAVEPSATCTLTVTFNPSVMDSSSATLNIVSDATNGTQTVSLSGTGIAPMVTIYPSTRDFGLVLVSLSSNPMYYGVKNSGTAPLQVGTLSFAGTNPGDFIITSSTCNNVVAPGLDCSVGVKFKPAHGGARSATLQVPSNAFNGTQTSGATGTALGL</sequence>
<accession>A0A2T5MAZ4</accession>
<evidence type="ECO:0000256" key="1">
    <source>
        <dbReference type="ARBA" id="ARBA00004138"/>
    </source>
</evidence>
<dbReference type="Gene3D" id="2.60.40.10">
    <property type="entry name" value="Immunoglobulins"/>
    <property type="match status" value="13"/>
</dbReference>
<dbReference type="GO" id="GO:0005737">
    <property type="term" value="C:cytoplasm"/>
    <property type="evidence" value="ECO:0007669"/>
    <property type="project" value="UniProtKB-SubCell"/>
</dbReference>
<evidence type="ECO:0000259" key="7">
    <source>
        <dbReference type="Pfam" id="PF15780"/>
    </source>
</evidence>
<evidence type="ECO:0000313" key="9">
    <source>
        <dbReference type="EMBL" id="PTU27714.1"/>
    </source>
</evidence>
<dbReference type="SUPFAM" id="SSF81296">
    <property type="entry name" value="E set domains"/>
    <property type="match status" value="1"/>
</dbReference>
<dbReference type="CDD" id="cd00603">
    <property type="entry name" value="IPT_PCSR"/>
    <property type="match status" value="1"/>
</dbReference>
<dbReference type="EMBL" id="QANS01000013">
    <property type="protein sequence ID" value="PTU27714.1"/>
    <property type="molecule type" value="Genomic_DNA"/>
</dbReference>